<organism evidence="1 2">
    <name type="scientific">Trichogramma brassicae</name>
    <dbReference type="NCBI Taxonomy" id="86971"/>
    <lineage>
        <taxon>Eukaryota</taxon>
        <taxon>Metazoa</taxon>
        <taxon>Ecdysozoa</taxon>
        <taxon>Arthropoda</taxon>
        <taxon>Hexapoda</taxon>
        <taxon>Insecta</taxon>
        <taxon>Pterygota</taxon>
        <taxon>Neoptera</taxon>
        <taxon>Endopterygota</taxon>
        <taxon>Hymenoptera</taxon>
        <taxon>Apocrita</taxon>
        <taxon>Proctotrupomorpha</taxon>
        <taxon>Chalcidoidea</taxon>
        <taxon>Trichogrammatidae</taxon>
        <taxon>Trichogramma</taxon>
    </lineage>
</organism>
<proteinExistence type="predicted"/>
<evidence type="ECO:0000313" key="2">
    <source>
        <dbReference type="Proteomes" id="UP000479190"/>
    </source>
</evidence>
<sequence>MSTANLDIYRNPVAQLPHVYARERTSQLTTCDKRVVGLGARATDIIIYAIGVPDGVWPRANIARTTSNATRRLYIFSQFELDDRLLLLVDSYYTGKKYPFGVDELRPLQITPVLPIAPPVTSATSNFYTLSEDIKHDQAFIRARCLLAGCTEYRKFRLRHTPANVCYDTATGLAYRCAMPLEPGRRLVLIVPANFVRTSRRAGYLYFADNRLILTDDVVILASSRMMNRSCDSMAPCTWLAMRIELVRRFCGSKEREEARELARIIIHIISTNE</sequence>
<gene>
    <name evidence="1" type="ORF">TBRA_LOCUS5340</name>
</gene>
<evidence type="ECO:0000313" key="1">
    <source>
        <dbReference type="EMBL" id="CAB0033431.1"/>
    </source>
</evidence>
<protein>
    <submittedName>
        <fullName evidence="1">Uncharacterized protein</fullName>
    </submittedName>
</protein>
<keyword evidence="2" id="KW-1185">Reference proteome</keyword>
<dbReference type="EMBL" id="CADCXV010000708">
    <property type="protein sequence ID" value="CAB0033431.1"/>
    <property type="molecule type" value="Genomic_DNA"/>
</dbReference>
<dbReference type="AlphaFoldDB" id="A0A6H5I9U0"/>
<dbReference type="Proteomes" id="UP000479190">
    <property type="component" value="Unassembled WGS sequence"/>
</dbReference>
<name>A0A6H5I9U0_9HYME</name>
<reference evidence="1 2" key="1">
    <citation type="submission" date="2020-02" db="EMBL/GenBank/DDBJ databases">
        <authorList>
            <person name="Ferguson B K."/>
        </authorList>
    </citation>
    <scope>NUCLEOTIDE SEQUENCE [LARGE SCALE GENOMIC DNA]</scope>
</reference>
<accession>A0A6H5I9U0</accession>